<accession>A0A4Z1SNR1</accession>
<dbReference type="Proteomes" id="UP000315496">
    <property type="component" value="Chromosome 4"/>
</dbReference>
<gene>
    <name evidence="4" type="ORF">GMRT_12354</name>
</gene>
<evidence type="ECO:0000256" key="2">
    <source>
        <dbReference type="SAM" id="MobiDB-lite"/>
    </source>
</evidence>
<dbReference type="Gene3D" id="3.30.40.10">
    <property type="entry name" value="Zinc/RING finger domain, C3HC4 (zinc finger)"/>
    <property type="match status" value="1"/>
</dbReference>
<keyword evidence="5" id="KW-1185">Reference proteome</keyword>
<dbReference type="SUPFAM" id="SSF57850">
    <property type="entry name" value="RING/U-box"/>
    <property type="match status" value="1"/>
</dbReference>
<keyword evidence="1" id="KW-0479">Metal-binding</keyword>
<feature type="domain" description="RING-type" evidence="3">
    <location>
        <begin position="320"/>
        <end position="357"/>
    </location>
</feature>
<reference evidence="4 5" key="1">
    <citation type="submission" date="2019-05" db="EMBL/GenBank/DDBJ databases">
        <title>The compact genome of Giardia muris reveals important steps in the evolution of intestinal protozoan parasites.</title>
        <authorList>
            <person name="Xu F."/>
            <person name="Jimenez-Gonzalez A."/>
            <person name="Einarsson E."/>
            <person name="Astvaldsson A."/>
            <person name="Peirasmaki D."/>
            <person name="Eckmann L."/>
            <person name="Andersson J.O."/>
            <person name="Svard S.G."/>
            <person name="Jerlstrom-Hultqvist J."/>
        </authorList>
    </citation>
    <scope>NUCLEOTIDE SEQUENCE [LARGE SCALE GENOMIC DNA]</scope>
    <source>
        <strain evidence="4 5">Roberts-Thomson</strain>
    </source>
</reference>
<dbReference type="Gene3D" id="2.60.120.920">
    <property type="match status" value="1"/>
</dbReference>
<dbReference type="Pfam" id="PF13920">
    <property type="entry name" value="zf-C3HC4_3"/>
    <property type="match status" value="1"/>
</dbReference>
<name>A0A4Z1SNR1_GIAMU</name>
<keyword evidence="1" id="KW-0862">Zinc</keyword>
<dbReference type="PROSITE" id="PS50089">
    <property type="entry name" value="ZF_RING_2"/>
    <property type="match status" value="1"/>
</dbReference>
<proteinExistence type="predicted"/>
<dbReference type="AlphaFoldDB" id="A0A4Z1SNR1"/>
<dbReference type="InterPro" id="IPR044736">
    <property type="entry name" value="Gid1/RanBPM/SPLA_SPRY"/>
</dbReference>
<dbReference type="InterPro" id="IPR013083">
    <property type="entry name" value="Znf_RING/FYVE/PHD"/>
</dbReference>
<dbReference type="VEuPathDB" id="GiardiaDB:GMRT_12354"/>
<organism evidence="4 5">
    <name type="scientific">Giardia muris</name>
    <dbReference type="NCBI Taxonomy" id="5742"/>
    <lineage>
        <taxon>Eukaryota</taxon>
        <taxon>Metamonada</taxon>
        <taxon>Diplomonadida</taxon>
        <taxon>Hexamitidae</taxon>
        <taxon>Giardiinae</taxon>
        <taxon>Giardia</taxon>
    </lineage>
</organism>
<dbReference type="CDD" id="cd12885">
    <property type="entry name" value="SPRY_RanBP_like"/>
    <property type="match status" value="1"/>
</dbReference>
<dbReference type="InterPro" id="IPR001841">
    <property type="entry name" value="Znf_RING"/>
</dbReference>
<dbReference type="InterPro" id="IPR003877">
    <property type="entry name" value="SPRY_dom"/>
</dbReference>
<comment type="caution">
    <text evidence="4">The sequence shown here is derived from an EMBL/GenBank/DDBJ whole genome shotgun (WGS) entry which is preliminary data.</text>
</comment>
<protein>
    <submittedName>
        <fullName evidence="4">SPRY-domain-containing protein</fullName>
    </submittedName>
</protein>
<feature type="region of interest" description="Disordered" evidence="2">
    <location>
        <begin position="1"/>
        <end position="20"/>
    </location>
</feature>
<dbReference type="Pfam" id="PF00622">
    <property type="entry name" value="SPRY"/>
    <property type="match status" value="1"/>
</dbReference>
<evidence type="ECO:0000256" key="1">
    <source>
        <dbReference type="PROSITE-ProRule" id="PRU00175"/>
    </source>
</evidence>
<dbReference type="GO" id="GO:0008270">
    <property type="term" value="F:zinc ion binding"/>
    <property type="evidence" value="ECO:0007669"/>
    <property type="project" value="UniProtKB-KW"/>
</dbReference>
<evidence type="ECO:0000313" key="5">
    <source>
        <dbReference type="Proteomes" id="UP000315496"/>
    </source>
</evidence>
<dbReference type="EMBL" id="VDLU01000004">
    <property type="protein sequence ID" value="TNJ27290.1"/>
    <property type="molecule type" value="Genomic_DNA"/>
</dbReference>
<keyword evidence="1" id="KW-0863">Zinc-finger</keyword>
<dbReference type="InterPro" id="IPR043136">
    <property type="entry name" value="B30.2/SPRY_sf"/>
</dbReference>
<evidence type="ECO:0000259" key="3">
    <source>
        <dbReference type="PROSITE" id="PS50089"/>
    </source>
</evidence>
<dbReference type="SMART" id="SM00184">
    <property type="entry name" value="RING"/>
    <property type="match status" value="1"/>
</dbReference>
<evidence type="ECO:0000313" key="4">
    <source>
        <dbReference type="EMBL" id="TNJ27290.1"/>
    </source>
</evidence>
<dbReference type="OrthoDB" id="1711136at2759"/>
<sequence>MSEDLGIGSSNLSSDSRGDGGRNEYIVRGIPQGLSEALQPLDLFGSLLSRLEPHLSPSLRSSWDCNVQVDGTVIAIAQRDCLPLVLSRDSCFCKIAGRPALYFEGEVFSTQNKAGTGYYSLGFALPGYRMKQVGWRIHSIAYHSDDGGLFYGSGYPQKRYKPFTYGIRGGVGLFLDDKSVFLTEAGKYHHTGVVMQGENALELVPMVGMNPSTQNRDDLMIRLYLPGSCPELLGHKCITETSIDHATPTDLLKEVRARLIRVTTLKNTLNRSSIDALLHGLRTTEFADLSRDEIKGILTIIDDSLLSIRHSTRHVAENLCRLCTGERADVLLTPCNHLVLCSECLKRGNPRVCPACKKKVDRCILIYCS</sequence>